<dbReference type="AlphaFoldDB" id="A0A2G8SV91"/>
<gene>
    <name evidence="1" type="ORF">GSI_01375</name>
</gene>
<proteinExistence type="predicted"/>
<name>A0A2G8SV91_9APHY</name>
<evidence type="ECO:0000313" key="2">
    <source>
        <dbReference type="Proteomes" id="UP000230002"/>
    </source>
</evidence>
<accession>A0A2G8SV91</accession>
<dbReference type="EMBL" id="AYKW01000001">
    <property type="protein sequence ID" value="PIL37681.1"/>
    <property type="molecule type" value="Genomic_DNA"/>
</dbReference>
<comment type="caution">
    <text evidence="1">The sequence shown here is derived from an EMBL/GenBank/DDBJ whole genome shotgun (WGS) entry which is preliminary data.</text>
</comment>
<dbReference type="STRING" id="1077348.A0A2G8SV91"/>
<reference evidence="1 2" key="1">
    <citation type="journal article" date="2015" name="Sci. Rep.">
        <title>Chromosome-level genome map provides insights into diverse defense mechanisms in the medicinal fungus Ganoderma sinense.</title>
        <authorList>
            <person name="Zhu Y."/>
            <person name="Xu J."/>
            <person name="Sun C."/>
            <person name="Zhou S."/>
            <person name="Xu H."/>
            <person name="Nelson D.R."/>
            <person name="Qian J."/>
            <person name="Song J."/>
            <person name="Luo H."/>
            <person name="Xiang L."/>
            <person name="Li Y."/>
            <person name="Xu Z."/>
            <person name="Ji A."/>
            <person name="Wang L."/>
            <person name="Lu S."/>
            <person name="Hayward A."/>
            <person name="Sun W."/>
            <person name="Li X."/>
            <person name="Schwartz D.C."/>
            <person name="Wang Y."/>
            <person name="Chen S."/>
        </authorList>
    </citation>
    <scope>NUCLEOTIDE SEQUENCE [LARGE SCALE GENOMIC DNA]</scope>
    <source>
        <strain evidence="1 2">ZZ0214-1</strain>
    </source>
</reference>
<protein>
    <submittedName>
        <fullName evidence="1">Uncharacterized protein</fullName>
    </submittedName>
</protein>
<dbReference type="OrthoDB" id="2727133at2759"/>
<keyword evidence="2" id="KW-1185">Reference proteome</keyword>
<sequence length="211" mass="22660">MITLVLPAGDFFGAPVGLFYQWTVDAKGVAKRNQVDVGTFSAVEVLKDGTGVGVFKASFYTYEFTFPADEKPVTIKMSACDSLGPHTISFERATCGKSPAGCKKALIARFDDGSDTGIFMVKEMPTKYLGFEAAHVEMLRCNVDVANSAKSFNGCHPTPTVVHFKVKFVEMLAGAPPGDVRFLYVDAHGMQKCGGDGCDQDHGKNGCFAFA</sequence>
<dbReference type="Proteomes" id="UP000230002">
    <property type="component" value="Unassembled WGS sequence"/>
</dbReference>
<organism evidence="1 2">
    <name type="scientific">Ganoderma sinense ZZ0214-1</name>
    <dbReference type="NCBI Taxonomy" id="1077348"/>
    <lineage>
        <taxon>Eukaryota</taxon>
        <taxon>Fungi</taxon>
        <taxon>Dikarya</taxon>
        <taxon>Basidiomycota</taxon>
        <taxon>Agaricomycotina</taxon>
        <taxon>Agaricomycetes</taxon>
        <taxon>Polyporales</taxon>
        <taxon>Polyporaceae</taxon>
        <taxon>Ganoderma</taxon>
    </lineage>
</organism>
<evidence type="ECO:0000313" key="1">
    <source>
        <dbReference type="EMBL" id="PIL37681.1"/>
    </source>
</evidence>